<gene>
    <name evidence="2" type="ORF">LKD32_13015</name>
</gene>
<dbReference type="InterPro" id="IPR006083">
    <property type="entry name" value="PRK/URK"/>
</dbReference>
<keyword evidence="2" id="KW-0808">Transferase</keyword>
<keyword evidence="3" id="KW-1185">Reference proteome</keyword>
<dbReference type="CDD" id="cd02028">
    <property type="entry name" value="UMPK_like"/>
    <property type="match status" value="1"/>
</dbReference>
<evidence type="ECO:0000259" key="1">
    <source>
        <dbReference type="PROSITE" id="PS51880"/>
    </source>
</evidence>
<reference evidence="2" key="1">
    <citation type="submission" date="2021-10" db="EMBL/GenBank/DDBJ databases">
        <title>Anaerobic single-cell dispensing facilitates the cultivation of human gut bacteria.</title>
        <authorList>
            <person name="Afrizal A."/>
        </authorList>
    </citation>
    <scope>NUCLEOTIDE SEQUENCE</scope>
    <source>
        <strain evidence="2">CLA-AA-H274</strain>
    </source>
</reference>
<dbReference type="Proteomes" id="UP001198962">
    <property type="component" value="Unassembled WGS sequence"/>
</dbReference>
<dbReference type="PANTHER" id="PTHR10285">
    <property type="entry name" value="URIDINE KINASE"/>
    <property type="match status" value="1"/>
</dbReference>
<dbReference type="InterPro" id="IPR012675">
    <property type="entry name" value="Beta-grasp_dom_sf"/>
</dbReference>
<accession>A0AAE3AQ93</accession>
<dbReference type="AlphaFoldDB" id="A0AAE3AQ93"/>
<dbReference type="EMBL" id="JAJEPU010000051">
    <property type="protein sequence ID" value="MCC2165778.1"/>
    <property type="molecule type" value="Genomic_DNA"/>
</dbReference>
<dbReference type="Gene3D" id="3.10.20.30">
    <property type="match status" value="1"/>
</dbReference>
<dbReference type="SUPFAM" id="SSF52540">
    <property type="entry name" value="P-loop containing nucleoside triphosphate hydrolases"/>
    <property type="match status" value="1"/>
</dbReference>
<dbReference type="InterPro" id="IPR004095">
    <property type="entry name" value="TGS"/>
</dbReference>
<comment type="caution">
    <text evidence="2">The sequence shown here is derived from an EMBL/GenBank/DDBJ whole genome shotgun (WGS) entry which is preliminary data.</text>
</comment>
<dbReference type="GO" id="GO:0016301">
    <property type="term" value="F:kinase activity"/>
    <property type="evidence" value="ECO:0007669"/>
    <property type="project" value="UniProtKB-KW"/>
</dbReference>
<dbReference type="Pfam" id="PF00485">
    <property type="entry name" value="PRK"/>
    <property type="match status" value="1"/>
</dbReference>
<sequence length="551" mass="63489">MIHVTVEGEAREFEEETLLMDVAALYQRKFEYDILLARVNGKLQELHKRVKDGTEITFLTAKDRPGIMTYQRSAVLILLKAIYEVIGKERLKKVAVDFSIGNGLFMEPIGEFEVTPEMAEKIRDQMRAYVNASIPIMKRSMNTDEAVELFHQHKMYDKERLFHYRRVSRVNIYSIGKFEDYNYGYMVQNTGYIQYFDVIAYRHGLVLLLPDSSNPTKIPEFQPQEKLFSVLKEAKDWGRSLQIPTVGSLNEQITKGKLNDLILIQEARMEKKMGDIAEMIKNQPDKKFVMIAGPSSSGKTTFSHRLSIQLRANGLVPHPISVDNYFVNRVNSPKNPDGSYNYEVLECLDVEKFNQDMTDLLEGKTVQLPVYNFVTGEREYQGDWLTLGENDILVIEGIHCLNERLSYSLPRENKFKIYISALTQIGIDEHNRIPTTDGRLIRRIVRDARTRGASAQDTIRMWPSVRRGEEENIFPYQEEADVMFNSALVYELAVLKQFAEPALFSVPRDSAEYVEAKRLLKFLDYFLGVGCENIPQNSILREFVGGSCFRV</sequence>
<dbReference type="InterPro" id="IPR018163">
    <property type="entry name" value="Thr/Ala-tRNA-synth_IIc_edit"/>
</dbReference>
<protein>
    <submittedName>
        <fullName evidence="2">Nucleoside kinase</fullName>
    </submittedName>
</protein>
<dbReference type="Gene3D" id="3.30.980.10">
    <property type="entry name" value="Threonyl-trna Synthetase, Chain A, domain 2"/>
    <property type="match status" value="1"/>
</dbReference>
<organism evidence="2 3">
    <name type="scientific">Brotaphodocola catenula</name>
    <dbReference type="NCBI Taxonomy" id="2885361"/>
    <lineage>
        <taxon>Bacteria</taxon>
        <taxon>Bacillati</taxon>
        <taxon>Bacillota</taxon>
        <taxon>Clostridia</taxon>
        <taxon>Lachnospirales</taxon>
        <taxon>Lachnospiraceae</taxon>
        <taxon>Brotaphodocola</taxon>
    </lineage>
</organism>
<dbReference type="SUPFAM" id="SSF55186">
    <property type="entry name" value="ThrRS/AlaRS common domain"/>
    <property type="match status" value="1"/>
</dbReference>
<keyword evidence="2" id="KW-0418">Kinase</keyword>
<evidence type="ECO:0000313" key="3">
    <source>
        <dbReference type="Proteomes" id="UP001198962"/>
    </source>
</evidence>
<dbReference type="PROSITE" id="PS51880">
    <property type="entry name" value="TGS"/>
    <property type="match status" value="1"/>
</dbReference>
<feature type="domain" description="TGS" evidence="1">
    <location>
        <begin position="1"/>
        <end position="60"/>
    </location>
</feature>
<dbReference type="InterPro" id="IPR027417">
    <property type="entry name" value="P-loop_NTPase"/>
</dbReference>
<proteinExistence type="predicted"/>
<dbReference type="Gene3D" id="3.40.50.300">
    <property type="entry name" value="P-loop containing nucleotide triphosphate hydrolases"/>
    <property type="match status" value="1"/>
</dbReference>
<evidence type="ECO:0000313" key="2">
    <source>
        <dbReference type="EMBL" id="MCC2165778.1"/>
    </source>
</evidence>
<dbReference type="GO" id="GO:0005524">
    <property type="term" value="F:ATP binding"/>
    <property type="evidence" value="ECO:0007669"/>
    <property type="project" value="InterPro"/>
</dbReference>
<name>A0AAE3AQ93_9FIRM</name>
<dbReference type="RefSeq" id="WP_308451991.1">
    <property type="nucleotide sequence ID" value="NZ_JAJEPU010000051.1"/>
</dbReference>